<dbReference type="Proteomes" id="UP000318384">
    <property type="component" value="Chromosome"/>
</dbReference>
<protein>
    <submittedName>
        <fullName evidence="2">Uncharacterized protein</fullName>
    </submittedName>
</protein>
<keyword evidence="3" id="KW-1185">Reference proteome</keyword>
<name>A0A517WZR5_9PLAN</name>
<dbReference type="RefSeq" id="WP_145178638.1">
    <property type="nucleotide sequence ID" value="NZ_CP037422.1"/>
</dbReference>
<dbReference type="EMBL" id="CP037422">
    <property type="protein sequence ID" value="QDU10747.1"/>
    <property type="molecule type" value="Genomic_DNA"/>
</dbReference>
<feature type="transmembrane region" description="Helical" evidence="1">
    <location>
        <begin position="12"/>
        <end position="40"/>
    </location>
</feature>
<sequence>MSENKRSMLLRFAYYAIPFLLVIYVLSIGPVEAIFLHLFYVHTQEPGSNVTLGSIYVEAGSFYFPLTWAANKNQFINEMLKRYINLCHRLIFPDTHDYCSFGGFF</sequence>
<evidence type="ECO:0000313" key="2">
    <source>
        <dbReference type="EMBL" id="QDU10747.1"/>
    </source>
</evidence>
<keyword evidence="1" id="KW-1133">Transmembrane helix</keyword>
<evidence type="ECO:0000256" key="1">
    <source>
        <dbReference type="SAM" id="Phobius"/>
    </source>
</evidence>
<gene>
    <name evidence="2" type="ORF">V202x_41590</name>
</gene>
<evidence type="ECO:0000313" key="3">
    <source>
        <dbReference type="Proteomes" id="UP000318384"/>
    </source>
</evidence>
<keyword evidence="1" id="KW-0812">Transmembrane</keyword>
<dbReference type="AlphaFoldDB" id="A0A517WZR5"/>
<keyword evidence="1" id="KW-0472">Membrane</keyword>
<proteinExistence type="predicted"/>
<organism evidence="2 3">
    <name type="scientific">Gimesia aquarii</name>
    <dbReference type="NCBI Taxonomy" id="2527964"/>
    <lineage>
        <taxon>Bacteria</taxon>
        <taxon>Pseudomonadati</taxon>
        <taxon>Planctomycetota</taxon>
        <taxon>Planctomycetia</taxon>
        <taxon>Planctomycetales</taxon>
        <taxon>Planctomycetaceae</taxon>
        <taxon>Gimesia</taxon>
    </lineage>
</organism>
<accession>A0A517WZR5</accession>
<reference evidence="2 3" key="1">
    <citation type="submission" date="2019-03" db="EMBL/GenBank/DDBJ databases">
        <title>Deep-cultivation of Planctomycetes and their phenomic and genomic characterization uncovers novel biology.</title>
        <authorList>
            <person name="Wiegand S."/>
            <person name="Jogler M."/>
            <person name="Boedeker C."/>
            <person name="Pinto D."/>
            <person name="Vollmers J."/>
            <person name="Rivas-Marin E."/>
            <person name="Kohn T."/>
            <person name="Peeters S.H."/>
            <person name="Heuer A."/>
            <person name="Rast P."/>
            <person name="Oberbeckmann S."/>
            <person name="Bunk B."/>
            <person name="Jeske O."/>
            <person name="Meyerdierks A."/>
            <person name="Storesund J.E."/>
            <person name="Kallscheuer N."/>
            <person name="Luecker S."/>
            <person name="Lage O.M."/>
            <person name="Pohl T."/>
            <person name="Merkel B.J."/>
            <person name="Hornburger P."/>
            <person name="Mueller R.-W."/>
            <person name="Bruemmer F."/>
            <person name="Labrenz M."/>
            <person name="Spormann A.M."/>
            <person name="Op den Camp H."/>
            <person name="Overmann J."/>
            <person name="Amann R."/>
            <person name="Jetten M.S.M."/>
            <person name="Mascher T."/>
            <person name="Medema M.H."/>
            <person name="Devos D.P."/>
            <person name="Kaster A.-K."/>
            <person name="Ovreas L."/>
            <person name="Rohde M."/>
            <person name="Galperin M.Y."/>
            <person name="Jogler C."/>
        </authorList>
    </citation>
    <scope>NUCLEOTIDE SEQUENCE [LARGE SCALE GENOMIC DNA]</scope>
    <source>
        <strain evidence="2 3">V202</strain>
    </source>
</reference>